<dbReference type="InterPro" id="IPR022643">
    <property type="entry name" value="De-COase2_C"/>
</dbReference>
<dbReference type="GO" id="GO:0008836">
    <property type="term" value="F:diaminopimelate decarboxylase activity"/>
    <property type="evidence" value="ECO:0007669"/>
    <property type="project" value="TreeGrafter"/>
</dbReference>
<dbReference type="InterPro" id="IPR009006">
    <property type="entry name" value="Ala_racemase/Decarboxylase_C"/>
</dbReference>
<evidence type="ECO:0000256" key="9">
    <source>
        <dbReference type="ARBA" id="ARBA00047351"/>
    </source>
</evidence>
<evidence type="ECO:0000256" key="1">
    <source>
        <dbReference type="ARBA" id="ARBA00001933"/>
    </source>
</evidence>
<dbReference type="SUPFAM" id="SSF50621">
    <property type="entry name" value="Alanine racemase C-terminal domain-like"/>
    <property type="match status" value="1"/>
</dbReference>
<dbReference type="NCBIfam" id="TIGR01047">
    <property type="entry name" value="nspC"/>
    <property type="match status" value="1"/>
</dbReference>
<dbReference type="GO" id="GO:0008295">
    <property type="term" value="P:spermidine biosynthetic process"/>
    <property type="evidence" value="ECO:0007669"/>
    <property type="project" value="UniProtKB-KW"/>
</dbReference>
<evidence type="ECO:0000256" key="11">
    <source>
        <dbReference type="PIRSR" id="PIRSR038941-1"/>
    </source>
</evidence>
<dbReference type="AlphaFoldDB" id="A0A6S6SEW3"/>
<evidence type="ECO:0000256" key="3">
    <source>
        <dbReference type="ARBA" id="ARBA00013633"/>
    </source>
</evidence>
<evidence type="ECO:0000313" key="13">
    <source>
        <dbReference type="EMBL" id="CAA6801368.1"/>
    </source>
</evidence>
<evidence type="ECO:0000256" key="8">
    <source>
        <dbReference type="ARBA" id="ARBA00025802"/>
    </source>
</evidence>
<keyword evidence="7 13" id="KW-0456">Lyase</keyword>
<keyword evidence="6" id="KW-0745">Spermidine biosynthesis</keyword>
<dbReference type="CDD" id="cd06829">
    <property type="entry name" value="PLPDE_III_CANSDC"/>
    <property type="match status" value="1"/>
</dbReference>
<dbReference type="Gene3D" id="2.40.37.10">
    <property type="entry name" value="Lyase, Ornithine Decarboxylase, Chain A, domain 1"/>
    <property type="match status" value="1"/>
</dbReference>
<dbReference type="PANTHER" id="PTHR43727:SF1">
    <property type="entry name" value="CARBOXYNORSPERMIDINE_CARBOXYSPERMIDINE DECARBOXYLASE"/>
    <property type="match status" value="1"/>
</dbReference>
<feature type="binding site" evidence="11">
    <location>
        <position position="282"/>
    </location>
    <ligand>
        <name>substrate</name>
    </ligand>
</feature>
<keyword evidence="5" id="KW-0663">Pyridoxal phosphate</keyword>
<comment type="similarity">
    <text evidence="8">Belongs to the Orn/Lys/Arg decarboxylase class-II family. NspC subfamily.</text>
</comment>
<organism evidence="13">
    <name type="scientific">uncultured Campylobacterales bacterium</name>
    <dbReference type="NCBI Taxonomy" id="352960"/>
    <lineage>
        <taxon>Bacteria</taxon>
        <taxon>Pseudomonadati</taxon>
        <taxon>Campylobacterota</taxon>
        <taxon>Epsilonproteobacteria</taxon>
        <taxon>Campylobacterales</taxon>
        <taxon>environmental samples</taxon>
    </lineage>
</organism>
<gene>
    <name evidence="13" type="ORF">HELGO_WM11054</name>
</gene>
<comment type="catalytic activity">
    <reaction evidence="10">
        <text>carboxynorspermidine + H(+) = norspermidine + CO2</text>
        <dbReference type="Rhea" id="RHEA:34099"/>
        <dbReference type="ChEBI" id="CHEBI:15378"/>
        <dbReference type="ChEBI" id="CHEBI:16526"/>
        <dbReference type="ChEBI" id="CHEBI:57920"/>
        <dbReference type="ChEBI" id="CHEBI:65070"/>
        <dbReference type="EC" id="4.1.1.96"/>
    </reaction>
</comment>
<proteinExistence type="inferred from homology"/>
<protein>
    <recommendedName>
        <fullName evidence="3">Carboxynorspermidine/carboxyspermidine decarboxylase</fullName>
        <ecNumber evidence="2">4.1.1.96</ecNumber>
    </recommendedName>
</protein>
<dbReference type="GO" id="GO:0009089">
    <property type="term" value="P:lysine biosynthetic process via diaminopimelate"/>
    <property type="evidence" value="ECO:0007669"/>
    <property type="project" value="TreeGrafter"/>
</dbReference>
<feature type="binding site" evidence="11">
    <location>
        <position position="246"/>
    </location>
    <ligand>
        <name>substrate</name>
    </ligand>
</feature>
<comment type="catalytic activity">
    <reaction evidence="9">
        <text>carboxyspermidine + H(+) = spermidine + CO2</text>
        <dbReference type="Rhea" id="RHEA:34095"/>
        <dbReference type="ChEBI" id="CHEBI:15378"/>
        <dbReference type="ChEBI" id="CHEBI:16526"/>
        <dbReference type="ChEBI" id="CHEBI:57834"/>
        <dbReference type="ChEBI" id="CHEBI:65072"/>
        <dbReference type="EC" id="4.1.1.96"/>
    </reaction>
</comment>
<dbReference type="Pfam" id="PF00278">
    <property type="entry name" value="Orn_DAP_Arg_deC"/>
    <property type="match status" value="1"/>
</dbReference>
<dbReference type="Gene3D" id="3.20.20.10">
    <property type="entry name" value="Alanine racemase"/>
    <property type="match status" value="1"/>
</dbReference>
<evidence type="ECO:0000256" key="10">
    <source>
        <dbReference type="ARBA" id="ARBA00047389"/>
    </source>
</evidence>
<dbReference type="InterPro" id="IPR005730">
    <property type="entry name" value="Nsp_de-COase"/>
</dbReference>
<accession>A0A6S6SEW3</accession>
<name>A0A6S6SEW3_9BACT</name>
<sequence>MQFAQNINTPVYICEEDKLRANLELLQNIEQRSGAKILLALKGFAFSYYGKLVSEYLSGCCCSGLYEAKFANEYFSNDSSEVHTYSVGFKDDDIDEIVSLCHHIVFNSYNQYKKYFDKCKNKKVAIRINPNISLAPTELYNPCGLYSRFGVKIEEFENLVKNDTEFLNNLDGLHFHALCEESAESLYIVLTQVKKDFSKYFKYISYINFGGGHHITKKGYNVELLIKIIQEFKDEFNIDVYLEPGEAVGWQTGVLVASVIDIVHNDIDVAVLDVSAEAHMPDTLAQPYRADVIGGDLKDKKAFNYMLAGNTCLSGDVMGIYSFDKKLKVGDKVIFEDMIHYTIVKNTTFNGIKLPNLGVKDSNNDIKIVKSFDYESYKTRN</sequence>
<dbReference type="EMBL" id="CACVAW010000005">
    <property type="protein sequence ID" value="CAA6801368.1"/>
    <property type="molecule type" value="Genomic_DNA"/>
</dbReference>
<evidence type="ECO:0000259" key="12">
    <source>
        <dbReference type="Pfam" id="PF00278"/>
    </source>
</evidence>
<dbReference type="EC" id="4.1.1.96" evidence="2"/>
<reference evidence="13" key="1">
    <citation type="submission" date="2020-01" db="EMBL/GenBank/DDBJ databases">
        <authorList>
            <person name="Meier V. D."/>
            <person name="Meier V D."/>
        </authorList>
    </citation>
    <scope>NUCLEOTIDE SEQUENCE</scope>
    <source>
        <strain evidence="13">HLG_WM_MAG_12</strain>
    </source>
</reference>
<evidence type="ECO:0000256" key="7">
    <source>
        <dbReference type="ARBA" id="ARBA00023239"/>
    </source>
</evidence>
<feature type="domain" description="Orn/DAP/Arg decarboxylase 2 C-terminal" evidence="12">
    <location>
        <begin position="147"/>
        <end position="338"/>
    </location>
</feature>
<dbReference type="PANTHER" id="PTHR43727">
    <property type="entry name" value="DIAMINOPIMELATE DECARBOXYLASE"/>
    <property type="match status" value="1"/>
</dbReference>
<dbReference type="InterPro" id="IPR029066">
    <property type="entry name" value="PLP-binding_barrel"/>
</dbReference>
<evidence type="ECO:0000256" key="4">
    <source>
        <dbReference type="ARBA" id="ARBA00022793"/>
    </source>
</evidence>
<evidence type="ECO:0000256" key="5">
    <source>
        <dbReference type="ARBA" id="ARBA00022898"/>
    </source>
</evidence>
<evidence type="ECO:0000256" key="2">
    <source>
        <dbReference type="ARBA" id="ARBA00012259"/>
    </source>
</evidence>
<dbReference type="GO" id="GO:0045312">
    <property type="term" value="P:nor-spermidine biosynthetic process"/>
    <property type="evidence" value="ECO:0007669"/>
    <property type="project" value="InterPro"/>
</dbReference>
<dbReference type="PIRSF" id="PIRSF038941">
    <property type="entry name" value="NspC"/>
    <property type="match status" value="1"/>
</dbReference>
<keyword evidence="4" id="KW-0210">Decarboxylase</keyword>
<dbReference type="SUPFAM" id="SSF51419">
    <property type="entry name" value="PLP-binding barrel"/>
    <property type="match status" value="1"/>
</dbReference>
<evidence type="ECO:0000256" key="6">
    <source>
        <dbReference type="ARBA" id="ARBA00023066"/>
    </source>
</evidence>
<comment type="cofactor">
    <cofactor evidence="1">
        <name>pyridoxal 5'-phosphate</name>
        <dbReference type="ChEBI" id="CHEBI:597326"/>
    </cofactor>
</comment>